<dbReference type="Gramene" id="Al_scaffold_0003_3148">
    <property type="protein sequence ID" value="Al_scaffold_0003_3148"/>
    <property type="gene ID" value="Al_scaffold_0003_3148"/>
</dbReference>
<dbReference type="AlphaFoldDB" id="D7LB33"/>
<keyword evidence="2" id="KW-0812">Transmembrane</keyword>
<gene>
    <name evidence="3" type="ORF">ARALYDRAFT_673951</name>
</gene>
<proteinExistence type="predicted"/>
<accession>D7LB33</accession>
<organism evidence="4">
    <name type="scientific">Arabidopsis lyrata subsp. lyrata</name>
    <name type="common">Lyre-leaved rock-cress</name>
    <dbReference type="NCBI Taxonomy" id="81972"/>
    <lineage>
        <taxon>Eukaryota</taxon>
        <taxon>Viridiplantae</taxon>
        <taxon>Streptophyta</taxon>
        <taxon>Embryophyta</taxon>
        <taxon>Tracheophyta</taxon>
        <taxon>Spermatophyta</taxon>
        <taxon>Magnoliopsida</taxon>
        <taxon>eudicotyledons</taxon>
        <taxon>Gunneridae</taxon>
        <taxon>Pentapetalae</taxon>
        <taxon>rosids</taxon>
        <taxon>malvids</taxon>
        <taxon>Brassicales</taxon>
        <taxon>Brassicaceae</taxon>
        <taxon>Camelineae</taxon>
        <taxon>Arabidopsis</taxon>
    </lineage>
</organism>
<dbReference type="Proteomes" id="UP000008694">
    <property type="component" value="Unassembled WGS sequence"/>
</dbReference>
<evidence type="ECO:0000313" key="4">
    <source>
        <dbReference type="Proteomes" id="UP000008694"/>
    </source>
</evidence>
<evidence type="ECO:0000256" key="2">
    <source>
        <dbReference type="SAM" id="Phobius"/>
    </source>
</evidence>
<dbReference type="EMBL" id="GL348715">
    <property type="protein sequence ID" value="EFH60028.1"/>
    <property type="molecule type" value="Genomic_DNA"/>
</dbReference>
<keyword evidence="2" id="KW-1133">Transmembrane helix</keyword>
<keyword evidence="4" id="KW-1185">Reference proteome</keyword>
<dbReference type="HOGENOM" id="CLU_543330_0_0_1"/>
<reference evidence="4" key="1">
    <citation type="journal article" date="2011" name="Nat. Genet.">
        <title>The Arabidopsis lyrata genome sequence and the basis of rapid genome size change.</title>
        <authorList>
            <person name="Hu T.T."/>
            <person name="Pattyn P."/>
            <person name="Bakker E.G."/>
            <person name="Cao J."/>
            <person name="Cheng J.-F."/>
            <person name="Clark R.M."/>
            <person name="Fahlgren N."/>
            <person name="Fawcett J.A."/>
            <person name="Grimwood J."/>
            <person name="Gundlach H."/>
            <person name="Haberer G."/>
            <person name="Hollister J.D."/>
            <person name="Ossowski S."/>
            <person name="Ottilar R.P."/>
            <person name="Salamov A.A."/>
            <person name="Schneeberger K."/>
            <person name="Spannagl M."/>
            <person name="Wang X."/>
            <person name="Yang L."/>
            <person name="Nasrallah M.E."/>
            <person name="Bergelson J."/>
            <person name="Carrington J.C."/>
            <person name="Gaut B.S."/>
            <person name="Schmutz J."/>
            <person name="Mayer K.F.X."/>
            <person name="Van de Peer Y."/>
            <person name="Grigoriev I.V."/>
            <person name="Nordborg M."/>
            <person name="Weigel D."/>
            <person name="Guo Y.-L."/>
        </authorList>
    </citation>
    <scope>NUCLEOTIDE SEQUENCE [LARGE SCALE GENOMIC DNA]</scope>
    <source>
        <strain evidence="4">cv. MN47</strain>
    </source>
</reference>
<protein>
    <submittedName>
        <fullName evidence="3">Predicted protein</fullName>
    </submittedName>
</protein>
<evidence type="ECO:0000256" key="1">
    <source>
        <dbReference type="SAM" id="MobiDB-lite"/>
    </source>
</evidence>
<keyword evidence="2" id="KW-0472">Membrane</keyword>
<feature type="transmembrane region" description="Helical" evidence="2">
    <location>
        <begin position="12"/>
        <end position="28"/>
    </location>
</feature>
<feature type="region of interest" description="Disordered" evidence="1">
    <location>
        <begin position="478"/>
        <end position="502"/>
    </location>
</feature>
<sequence length="502" mass="58782">MSGFDRRFSKRLFLISQWFFSGRIYVYQLNLMAIGSFLMFFGSISELLGILCSGSMRRGFDRRFSKWLSLVSQWCFSGRIYVYGLNLMIVGSILMAFGSISELLVVFYSGSMRRVSFNCLVLWEEAKVSVNFCFGLKLYRMGSVLERNMESYRCGLVLCRGDLQLPFSMEAARISISETEREVPWNPTMSRQDLVVFCLDFGLLRLLLVSVYGLESQFKVGLSISHFVLVAFMGDLQCLFITKEEGFSILEFRRIDLSFYLSIGSQSWSFEVLISIWEKDFTSLASCTGIFLVPKTRFGKCLFGNWFWRRRIVVDTLFDRQNDLSFSFFQNMETKDQIFSFSYNEWAISLENNSSLMREYLTNDFGIWESSWVWFSWAYNLVLYVVVKQKQVCNALCKEACTDLVSEAETEPMFALAGQEKVSDTMWASTLEIMMFLFTYYRIYFNLESWFLMWKQKRRISRVNCDWSFIRNNQKNEDHNPNYGTVKDFTGGRNPPIHKVDK</sequence>
<evidence type="ECO:0000313" key="3">
    <source>
        <dbReference type="EMBL" id="EFH60028.1"/>
    </source>
</evidence>
<feature type="transmembrane region" description="Helical" evidence="2">
    <location>
        <begin position="34"/>
        <end position="52"/>
    </location>
</feature>
<name>D7LB33_ARALL</name>